<dbReference type="Proteomes" id="UP000315423">
    <property type="component" value="Unassembled WGS sequence"/>
</dbReference>
<reference evidence="1" key="1">
    <citation type="submission" date="2018-09" db="EMBL/GenBank/DDBJ databases">
        <title>A genomic encyclopedia of anaerobic methanotrophic archaea.</title>
        <authorList>
            <person name="Skennerton C.T."/>
            <person name="Chadwick G.L."/>
            <person name="Laso-Perez R."/>
            <person name="Leu A.O."/>
            <person name="Speth D.R."/>
            <person name="Yu H."/>
            <person name="Morgan-Lang C."/>
            <person name="Hatzenpichler R."/>
            <person name="Goudeau D."/>
            <person name="Malmstrom R."/>
            <person name="Woyke T."/>
            <person name="Hallam S."/>
            <person name="Tyson G.W."/>
            <person name="Wegener G."/>
            <person name="Boetius A."/>
            <person name="Orphan V.J."/>
        </authorList>
    </citation>
    <scope>NUCLEOTIDE SEQUENCE</scope>
    <source>
        <strain evidence="1">CONS3730D10UFb2</strain>
    </source>
</reference>
<proteinExistence type="predicted"/>
<gene>
    <name evidence="1" type="ORF">C5S46_05310</name>
</gene>
<evidence type="ECO:0000313" key="2">
    <source>
        <dbReference type="Proteomes" id="UP000315423"/>
    </source>
</evidence>
<protein>
    <submittedName>
        <fullName evidence="1">Uncharacterized protein</fullName>
    </submittedName>
</protein>
<name>A0AC61SAE4_9EURY</name>
<evidence type="ECO:0000313" key="1">
    <source>
        <dbReference type="EMBL" id="TKY91545.1"/>
    </source>
</evidence>
<organism evidence="1 2">
    <name type="scientific">Candidatus Methanomarinus sp</name>
    <dbReference type="NCBI Taxonomy" id="3386244"/>
    <lineage>
        <taxon>Archaea</taxon>
        <taxon>Methanobacteriati</taxon>
        <taxon>Methanobacteriota</taxon>
        <taxon>Stenosarchaea group</taxon>
        <taxon>Methanomicrobia</taxon>
        <taxon>Methanosarcinales</taxon>
        <taxon>ANME-2 cluster</taxon>
        <taxon>Candidatus Methanocomedenaceae</taxon>
        <taxon>Candidatus Methanomarinus</taxon>
    </lineage>
</organism>
<comment type="caution">
    <text evidence="1">The sequence shown here is derived from an EMBL/GenBank/DDBJ whole genome shotgun (WGS) entry which is preliminary data.</text>
</comment>
<dbReference type="EMBL" id="QYBA01000176">
    <property type="protein sequence ID" value="TKY91545.1"/>
    <property type="molecule type" value="Genomic_DNA"/>
</dbReference>
<sequence length="113" mass="12822">MVHLVCHRTYRIVRKYELEVAGHRVVTSCILDDRDYEYEIVLALFCEETFLKVCGLGTVHKGVCSWRSQDPIIDSVVFGFSECLSPGIIASADDGIDHSRVARGQVRHVWDIL</sequence>
<accession>A0AC61SAE4</accession>